<dbReference type="PANTHER" id="PTHR43747">
    <property type="entry name" value="FAD-BINDING PROTEIN"/>
    <property type="match status" value="1"/>
</dbReference>
<feature type="region of interest" description="Disordered" evidence="7">
    <location>
        <begin position="599"/>
        <end position="641"/>
    </location>
</feature>
<evidence type="ECO:0000256" key="1">
    <source>
        <dbReference type="ARBA" id="ARBA00005706"/>
    </source>
</evidence>
<evidence type="ECO:0000259" key="9">
    <source>
        <dbReference type="Pfam" id="PF01494"/>
    </source>
</evidence>
<dbReference type="InterPro" id="IPR036188">
    <property type="entry name" value="FAD/NAD-bd_sf"/>
</dbReference>
<feature type="domain" description="Zn(2)-C6 fungal-type" evidence="8">
    <location>
        <begin position="551"/>
        <end position="577"/>
    </location>
</feature>
<dbReference type="InterPro" id="IPR001138">
    <property type="entry name" value="Zn2Cys6_DnaBD"/>
</dbReference>
<evidence type="ECO:0000259" key="10">
    <source>
        <dbReference type="Pfam" id="PF04082"/>
    </source>
</evidence>
<dbReference type="GO" id="GO:0000981">
    <property type="term" value="F:DNA-binding transcription factor activity, RNA polymerase II-specific"/>
    <property type="evidence" value="ECO:0007669"/>
    <property type="project" value="InterPro"/>
</dbReference>
<sequence>MSVPTRCSVLVIGGGPAGSYAASVLARESVDVVLLEADVFPRYHIGESMIASMRYFLRFIGLEEEFDKHGFTKKFGATFKITDKRAAYTDFSVSLGPEGHTWNVVRSEADEMIFRHAGKSGAQIFDGTKVNDITFVPYDQDGFTSDVRVANPGRPVSASWSRKDGSSGSIEFDYLIDASGRAGIISTKYLKNRKMNEALKNIANWAYWKGAAPFAKGERNENSPFFEALKDGSGWCWAIPLHDGTLSIGIVARQDIFNAKKKAAGLSSEEFYRSSLKELCPEISELVKDAQIVSGIKQAADWSYSASAYAGPHFRLAGDAGCFIDPYFSSGVHLAFVSGLSAALTVQAARKGQCSELAAAKWHSGKVTEGYTRFLLVVMTVLKQVRQQSSALLAKEEEAGFERAFNFIQPVIQGTADAESSDAAIQRKAAAGVEFALGVNEISAAQQKAVLDKVQDAGHDVNGLEKLTDDEVEILKGIAGKQQALTLHASNIEALAGDTINGLAAVIERGKIGLKSASVISEAEALHVLGVEAEERERMMNLNRTLAVEAVRCDRGSPKCSTCVKRGADCVYQRLPPRPRRQRRAESAERKVERYERILSEHGLLESSPPNASESGRASQAEESRSPDQGQPEAGILIGGQGGTRYIDDRIWVGLGGHAIARGVEEAFAGHRETSDAEAILADPLSATAFTPSHQPLLRFHPAHEEAMYLWKTHLDRVEPICRLLHIPTAAQLIHTRSQNPQLLSPAEECLLFAIYHFAVHALTDDECRRQFPHIERDVLLERFSFATEQALVNVGWLATTDLTVLQAAVFFLLASRHKHDPNSYWILTGAAMRIGQRLGVHRDGERLGMPPFEVEMRRRLYYQLLPLDGAASAASGAGISPIPENWDCKPPLNISDANLQPDMTGPLVEQRGATEMMFCLARAHLGSYFLKVSRAAANGAGHEIVESLIQQAESEVEDRYIRFCDVVDCLHFQTICFARAAIHAMRLRQRLSKFSFAMASTTEKKEIYGLTQKIMDANIAMHGNAGLRKYLWSVRTFAIWGSWESLIFVLNSLCKANMLVGEDREDAWLRIQQLYGSRNLCDWTQVLHVAVGRLALKAWEASPPGGWLAGPDFITTIRQSFGSSQNKAHASNASREVNDPSSSNLALGASVAQRSALDDVVVEDLDFDFMDWTAWEQMIKSYG</sequence>
<evidence type="ECO:0000256" key="4">
    <source>
        <dbReference type="ARBA" id="ARBA00022827"/>
    </source>
</evidence>
<feature type="domain" description="Xylanolytic transcriptional activator regulatory" evidence="10">
    <location>
        <begin position="718"/>
        <end position="877"/>
    </location>
</feature>
<evidence type="ECO:0000256" key="2">
    <source>
        <dbReference type="ARBA" id="ARBA00022630"/>
    </source>
</evidence>
<reference evidence="12" key="1">
    <citation type="journal article" date="2017" name="bioRxiv">
        <title>Conservation of a gene cluster reveals novel cercosporin biosynthetic mechanisms and extends production to the genus Colletotrichum.</title>
        <authorList>
            <person name="de Jonge R."/>
            <person name="Ebert M.K."/>
            <person name="Huitt-Roehl C.R."/>
            <person name="Pal P."/>
            <person name="Suttle J.C."/>
            <person name="Spanner R.E."/>
            <person name="Neubauer J.D."/>
            <person name="Jurick W.M.II."/>
            <person name="Stott K.A."/>
            <person name="Secor G.A."/>
            <person name="Thomma B.P.H.J."/>
            <person name="Van de Peer Y."/>
            <person name="Townsend C.A."/>
            <person name="Bolton M.D."/>
        </authorList>
    </citation>
    <scope>NUCLEOTIDE SEQUENCE [LARGE SCALE GENOMIC DNA]</scope>
    <source>
        <strain evidence="12">CBS538.71</strain>
    </source>
</reference>
<dbReference type="GO" id="GO:0071949">
    <property type="term" value="F:FAD binding"/>
    <property type="evidence" value="ECO:0007669"/>
    <property type="project" value="InterPro"/>
</dbReference>
<dbReference type="PANTHER" id="PTHR43747:SF5">
    <property type="entry name" value="FAD-BINDING DOMAIN-CONTAINING PROTEIN"/>
    <property type="match status" value="1"/>
</dbReference>
<evidence type="ECO:0000313" key="12">
    <source>
        <dbReference type="Proteomes" id="UP000237631"/>
    </source>
</evidence>
<evidence type="ECO:0008006" key="13">
    <source>
        <dbReference type="Google" id="ProtNLM"/>
    </source>
</evidence>
<keyword evidence="2" id="KW-0285">Flavoprotein</keyword>
<dbReference type="GO" id="GO:0008270">
    <property type="term" value="F:zinc ion binding"/>
    <property type="evidence" value="ECO:0007669"/>
    <property type="project" value="InterPro"/>
</dbReference>
<feature type="compositionally biased region" description="Polar residues" evidence="7">
    <location>
        <begin position="608"/>
        <end position="618"/>
    </location>
</feature>
<dbReference type="GO" id="GO:0016491">
    <property type="term" value="F:oxidoreductase activity"/>
    <property type="evidence" value="ECO:0007669"/>
    <property type="project" value="UniProtKB-KW"/>
</dbReference>
<dbReference type="InterPro" id="IPR002938">
    <property type="entry name" value="FAD-bd"/>
</dbReference>
<gene>
    <name evidence="11" type="ORF">CBER1_08985</name>
</gene>
<evidence type="ECO:0000313" key="11">
    <source>
        <dbReference type="EMBL" id="PPJ60174.1"/>
    </source>
</evidence>
<keyword evidence="12" id="KW-1185">Reference proteome</keyword>
<dbReference type="GO" id="GO:0006351">
    <property type="term" value="P:DNA-templated transcription"/>
    <property type="evidence" value="ECO:0007669"/>
    <property type="project" value="InterPro"/>
</dbReference>
<dbReference type="AlphaFoldDB" id="A0A2S6CKB3"/>
<evidence type="ECO:0000256" key="7">
    <source>
        <dbReference type="SAM" id="MobiDB-lite"/>
    </source>
</evidence>
<name>A0A2S6CKB3_9PEZI</name>
<dbReference type="InterPro" id="IPR036864">
    <property type="entry name" value="Zn2-C6_fun-type_DNA-bd_sf"/>
</dbReference>
<dbReference type="CDD" id="cd12148">
    <property type="entry name" value="fungal_TF_MHR"/>
    <property type="match status" value="1"/>
</dbReference>
<proteinExistence type="inferred from homology"/>
<evidence type="ECO:0000256" key="5">
    <source>
        <dbReference type="ARBA" id="ARBA00023002"/>
    </source>
</evidence>
<keyword evidence="4" id="KW-0274">FAD</keyword>
<organism evidence="11 12">
    <name type="scientific">Cercospora berteroae</name>
    <dbReference type="NCBI Taxonomy" id="357750"/>
    <lineage>
        <taxon>Eukaryota</taxon>
        <taxon>Fungi</taxon>
        <taxon>Dikarya</taxon>
        <taxon>Ascomycota</taxon>
        <taxon>Pezizomycotina</taxon>
        <taxon>Dothideomycetes</taxon>
        <taxon>Dothideomycetidae</taxon>
        <taxon>Mycosphaerellales</taxon>
        <taxon>Mycosphaerellaceae</taxon>
        <taxon>Cercospora</taxon>
    </lineage>
</organism>
<feature type="domain" description="FAD-binding" evidence="9">
    <location>
        <begin position="7"/>
        <end position="332"/>
    </location>
</feature>
<dbReference type="Gene3D" id="4.10.240.10">
    <property type="entry name" value="Zn(2)-C6 fungal-type DNA-binding domain"/>
    <property type="match status" value="1"/>
</dbReference>
<comment type="caution">
    <text evidence="11">The sequence shown here is derived from an EMBL/GenBank/DDBJ whole genome shotgun (WGS) entry which is preliminary data.</text>
</comment>
<dbReference type="EMBL" id="PNEN01000304">
    <property type="protein sequence ID" value="PPJ60174.1"/>
    <property type="molecule type" value="Genomic_DNA"/>
</dbReference>
<evidence type="ECO:0000256" key="3">
    <source>
        <dbReference type="ARBA" id="ARBA00022723"/>
    </source>
</evidence>
<dbReference type="InterPro" id="IPR050816">
    <property type="entry name" value="Flavin-dep_Halogenase_NPB"/>
</dbReference>
<dbReference type="GO" id="GO:0003677">
    <property type="term" value="F:DNA binding"/>
    <property type="evidence" value="ECO:0007669"/>
    <property type="project" value="InterPro"/>
</dbReference>
<keyword evidence="3" id="KW-0479">Metal-binding</keyword>
<keyword evidence="6" id="KW-0539">Nucleus</keyword>
<dbReference type="Proteomes" id="UP000237631">
    <property type="component" value="Unassembled WGS sequence"/>
</dbReference>
<dbReference type="Pfam" id="PF01494">
    <property type="entry name" value="FAD_binding_3"/>
    <property type="match status" value="1"/>
</dbReference>
<accession>A0A2S6CKB3</accession>
<dbReference type="PRINTS" id="PR00420">
    <property type="entry name" value="RNGMNOXGNASE"/>
</dbReference>
<dbReference type="Gene3D" id="3.50.50.60">
    <property type="entry name" value="FAD/NAD(P)-binding domain"/>
    <property type="match status" value="1"/>
</dbReference>
<dbReference type="Pfam" id="PF00172">
    <property type="entry name" value="Zn_clus"/>
    <property type="match status" value="1"/>
</dbReference>
<evidence type="ECO:0000259" key="8">
    <source>
        <dbReference type="Pfam" id="PF00172"/>
    </source>
</evidence>
<comment type="similarity">
    <text evidence="1">Belongs to the flavin-dependent halogenase family.</text>
</comment>
<protein>
    <recommendedName>
        <fullName evidence="13">Transcription factor domain-containing protein</fullName>
    </recommendedName>
</protein>
<dbReference type="SUPFAM" id="SSF51905">
    <property type="entry name" value="FAD/NAD(P)-binding domain"/>
    <property type="match status" value="1"/>
</dbReference>
<evidence type="ECO:0000256" key="6">
    <source>
        <dbReference type="ARBA" id="ARBA00023242"/>
    </source>
</evidence>
<dbReference type="Pfam" id="PF04082">
    <property type="entry name" value="Fungal_trans"/>
    <property type="match status" value="1"/>
</dbReference>
<keyword evidence="5" id="KW-0560">Oxidoreductase</keyword>
<dbReference type="OrthoDB" id="3647805at2759"/>
<dbReference type="CDD" id="cd00067">
    <property type="entry name" value="GAL4"/>
    <property type="match status" value="1"/>
</dbReference>
<dbReference type="InterPro" id="IPR007219">
    <property type="entry name" value="XnlR_reg_dom"/>
</dbReference>